<name>A0ABP9RE61_9GAMM</name>
<dbReference type="PANTHER" id="PTHR17985">
    <property type="entry name" value="SER/THR-RICH PROTEIN T10 IN DGCR REGION"/>
    <property type="match status" value="1"/>
</dbReference>
<dbReference type="Proteomes" id="UP001500074">
    <property type="component" value="Unassembled WGS sequence"/>
</dbReference>
<organism evidence="1 2">
    <name type="scientific">Modicisalibacter zincidurans</name>
    <dbReference type="NCBI Taxonomy" id="1178777"/>
    <lineage>
        <taxon>Bacteria</taxon>
        <taxon>Pseudomonadati</taxon>
        <taxon>Pseudomonadota</taxon>
        <taxon>Gammaproteobacteria</taxon>
        <taxon>Oceanospirillales</taxon>
        <taxon>Halomonadaceae</taxon>
        <taxon>Modicisalibacter</taxon>
    </lineage>
</organism>
<dbReference type="RefSeq" id="WP_031382659.1">
    <property type="nucleotide sequence ID" value="NZ_BAABKI010000020.1"/>
</dbReference>
<gene>
    <name evidence="1" type="ORF">GCM10023342_20040</name>
</gene>
<protein>
    <submittedName>
        <fullName evidence="1">NRDE family protein</fullName>
    </submittedName>
</protein>
<reference evidence="2" key="1">
    <citation type="journal article" date="2019" name="Int. J. Syst. Evol. Microbiol.">
        <title>The Global Catalogue of Microorganisms (GCM) 10K type strain sequencing project: providing services to taxonomists for standard genome sequencing and annotation.</title>
        <authorList>
            <consortium name="The Broad Institute Genomics Platform"/>
            <consortium name="The Broad Institute Genome Sequencing Center for Infectious Disease"/>
            <person name="Wu L."/>
            <person name="Ma J."/>
        </authorList>
    </citation>
    <scope>NUCLEOTIDE SEQUENCE [LARGE SCALE GENOMIC DNA]</scope>
    <source>
        <strain evidence="2">JCM 18472</strain>
    </source>
</reference>
<dbReference type="PANTHER" id="PTHR17985:SF8">
    <property type="entry name" value="TRANSPORT AND GOLGI ORGANIZATION PROTEIN 2 HOMOLOG"/>
    <property type="match status" value="1"/>
</dbReference>
<keyword evidence="2" id="KW-1185">Reference proteome</keyword>
<evidence type="ECO:0000313" key="2">
    <source>
        <dbReference type="Proteomes" id="UP001500074"/>
    </source>
</evidence>
<dbReference type="Pfam" id="PF05742">
    <property type="entry name" value="TANGO2"/>
    <property type="match status" value="1"/>
</dbReference>
<comment type="caution">
    <text evidence="1">The sequence shown here is derived from an EMBL/GenBank/DDBJ whole genome shotgun (WGS) entry which is preliminary data.</text>
</comment>
<sequence>MCLIVLDWRPGSAAPLRLAANRDERHDRPAAPLARWRDCPAILGGRDLEAGGSWLAAHSGGRVAAITNVRAPGFKAGAAGPSRGHLVHQALVEAELGAWLERLASQAAQAYAGFNLLACDGETLWHLHHGPLDTRLAQVKPGLHGLSNASLDTPWPKLTQAREHLARLLDDPRRNFLDDAWTLLSDARQADDESLPDTGVGLTLERQLSAAFILGQDYGTRASTLLEWRAHGEIVIAERSFEPGGIAAGHRQCRLPVAALA</sequence>
<dbReference type="EMBL" id="BAABKI010000020">
    <property type="protein sequence ID" value="GAA5175839.1"/>
    <property type="molecule type" value="Genomic_DNA"/>
</dbReference>
<accession>A0ABP9RE61</accession>
<proteinExistence type="predicted"/>
<dbReference type="InterPro" id="IPR008551">
    <property type="entry name" value="TANGO2"/>
</dbReference>
<evidence type="ECO:0000313" key="1">
    <source>
        <dbReference type="EMBL" id="GAA5175839.1"/>
    </source>
</evidence>